<protein>
    <recommendedName>
        <fullName evidence="5">Transmembrane protein</fullName>
    </recommendedName>
</protein>
<feature type="region of interest" description="Disordered" evidence="1">
    <location>
        <begin position="148"/>
        <end position="184"/>
    </location>
</feature>
<feature type="region of interest" description="Disordered" evidence="1">
    <location>
        <begin position="101"/>
        <end position="121"/>
    </location>
</feature>
<accession>A0ABP6LLX7</accession>
<evidence type="ECO:0000313" key="3">
    <source>
        <dbReference type="EMBL" id="GAA3049586.1"/>
    </source>
</evidence>
<gene>
    <name evidence="3" type="ORF">GCM10010528_30940</name>
</gene>
<keyword evidence="2" id="KW-1133">Transmembrane helix</keyword>
<dbReference type="Proteomes" id="UP001501035">
    <property type="component" value="Unassembled WGS sequence"/>
</dbReference>
<keyword evidence="2" id="KW-0472">Membrane</keyword>
<feature type="compositionally biased region" description="Basic residues" evidence="1">
    <location>
        <begin position="150"/>
        <end position="161"/>
    </location>
</feature>
<feature type="compositionally biased region" description="Low complexity" evidence="1">
    <location>
        <begin position="45"/>
        <end position="58"/>
    </location>
</feature>
<name>A0ABP6LLX7_9ACTN</name>
<feature type="transmembrane region" description="Helical" evidence="2">
    <location>
        <begin position="373"/>
        <end position="392"/>
    </location>
</feature>
<proteinExistence type="predicted"/>
<evidence type="ECO:0000256" key="2">
    <source>
        <dbReference type="SAM" id="Phobius"/>
    </source>
</evidence>
<comment type="caution">
    <text evidence="3">The sequence shown here is derived from an EMBL/GenBank/DDBJ whole genome shotgun (WGS) entry which is preliminary data.</text>
</comment>
<feature type="compositionally biased region" description="Low complexity" evidence="1">
    <location>
        <begin position="267"/>
        <end position="278"/>
    </location>
</feature>
<dbReference type="RefSeq" id="WP_344717018.1">
    <property type="nucleotide sequence ID" value="NZ_BAAAVS010000060.1"/>
</dbReference>
<sequence>MAKDEPDSRPIPVSELLARQRESADASAQTGEIPRVAFPRSANPVAQRAARAQADADVGSGSRTASGMPSYPPAHLSGALVDPDVEANQVTGIIPAVAEPPVEVPAADDGGSVTPAAEPVTNSFLSGGDDVDFESYRNFDDVIATDDGPKKRKRGLFGRRRGAAEAETARPAPSPRAVRRATRAAGPVNVDEVAVAEAAAQTTVVESPVDSGDTTRGVPSGPVPAVEDTTTLAPVEPEDLYDDEIPVLDQPFVDPVTGRFAPQVQRASSPAAEPAPESGRPKKPRRARITGESSDTAVVDEAPLASRYSPAMQWLIIVGQAIAGLILGAAGFWGFVQLWRWNVYFALVLSAVVIFGIVTLVHLVRRRHDLPTTLLALGVGLFLTLGPLIFLATS</sequence>
<evidence type="ECO:0000256" key="1">
    <source>
        <dbReference type="SAM" id="MobiDB-lite"/>
    </source>
</evidence>
<reference evidence="4" key="1">
    <citation type="journal article" date="2019" name="Int. J. Syst. Evol. Microbiol.">
        <title>The Global Catalogue of Microorganisms (GCM) 10K type strain sequencing project: providing services to taxonomists for standard genome sequencing and annotation.</title>
        <authorList>
            <consortium name="The Broad Institute Genomics Platform"/>
            <consortium name="The Broad Institute Genome Sequencing Center for Infectious Disease"/>
            <person name="Wu L."/>
            <person name="Ma J."/>
        </authorList>
    </citation>
    <scope>NUCLEOTIDE SEQUENCE [LARGE SCALE GENOMIC DNA]</scope>
    <source>
        <strain evidence="4">JCM 14234</strain>
    </source>
</reference>
<feature type="region of interest" description="Disordered" evidence="1">
    <location>
        <begin position="263"/>
        <end position="295"/>
    </location>
</feature>
<organism evidence="3 4">
    <name type="scientific">Gordonia defluvii</name>
    <dbReference type="NCBI Taxonomy" id="283718"/>
    <lineage>
        <taxon>Bacteria</taxon>
        <taxon>Bacillati</taxon>
        <taxon>Actinomycetota</taxon>
        <taxon>Actinomycetes</taxon>
        <taxon>Mycobacteriales</taxon>
        <taxon>Gordoniaceae</taxon>
        <taxon>Gordonia</taxon>
    </lineage>
</organism>
<feature type="transmembrane region" description="Helical" evidence="2">
    <location>
        <begin position="314"/>
        <end position="335"/>
    </location>
</feature>
<evidence type="ECO:0008006" key="5">
    <source>
        <dbReference type="Google" id="ProtNLM"/>
    </source>
</evidence>
<keyword evidence="4" id="KW-1185">Reference proteome</keyword>
<feature type="region of interest" description="Disordered" evidence="1">
    <location>
        <begin position="1"/>
        <end position="83"/>
    </location>
</feature>
<keyword evidence="2" id="KW-0812">Transmembrane</keyword>
<dbReference type="EMBL" id="BAAAVS010000060">
    <property type="protein sequence ID" value="GAA3049586.1"/>
    <property type="molecule type" value="Genomic_DNA"/>
</dbReference>
<feature type="region of interest" description="Disordered" evidence="1">
    <location>
        <begin position="204"/>
        <end position="228"/>
    </location>
</feature>
<feature type="transmembrane region" description="Helical" evidence="2">
    <location>
        <begin position="341"/>
        <end position="361"/>
    </location>
</feature>
<evidence type="ECO:0000313" key="4">
    <source>
        <dbReference type="Proteomes" id="UP001501035"/>
    </source>
</evidence>